<keyword evidence="2" id="KW-1185">Reference proteome</keyword>
<accession>A0A918KB31</accession>
<name>A0A918KB31_9GAMM</name>
<organism evidence="1 2">
    <name type="scientific">Saccharospirillum salsuginis</name>
    <dbReference type="NCBI Taxonomy" id="418750"/>
    <lineage>
        <taxon>Bacteria</taxon>
        <taxon>Pseudomonadati</taxon>
        <taxon>Pseudomonadota</taxon>
        <taxon>Gammaproteobacteria</taxon>
        <taxon>Oceanospirillales</taxon>
        <taxon>Saccharospirillaceae</taxon>
        <taxon>Saccharospirillum</taxon>
    </lineage>
</organism>
<dbReference type="Proteomes" id="UP000626148">
    <property type="component" value="Unassembled WGS sequence"/>
</dbReference>
<sequence length="55" mass="5775">MFGSSQVATGWAVAVGGSGLDVCDCPTMPEPRVWDKMKGWYAPTPGFICLPTTPG</sequence>
<evidence type="ECO:0000313" key="1">
    <source>
        <dbReference type="EMBL" id="GGX57134.1"/>
    </source>
</evidence>
<reference evidence="1" key="2">
    <citation type="submission" date="2020-09" db="EMBL/GenBank/DDBJ databases">
        <authorList>
            <person name="Sun Q."/>
            <person name="Kim S."/>
        </authorList>
    </citation>
    <scope>NUCLEOTIDE SEQUENCE</scope>
    <source>
        <strain evidence="1">KCTC 22169</strain>
    </source>
</reference>
<reference evidence="1" key="1">
    <citation type="journal article" date="2014" name="Int. J. Syst. Evol. Microbiol.">
        <title>Complete genome sequence of Corynebacterium casei LMG S-19264T (=DSM 44701T), isolated from a smear-ripened cheese.</title>
        <authorList>
            <consortium name="US DOE Joint Genome Institute (JGI-PGF)"/>
            <person name="Walter F."/>
            <person name="Albersmeier A."/>
            <person name="Kalinowski J."/>
            <person name="Ruckert C."/>
        </authorList>
    </citation>
    <scope>NUCLEOTIDE SEQUENCE</scope>
    <source>
        <strain evidence="1">KCTC 22169</strain>
    </source>
</reference>
<proteinExistence type="predicted"/>
<dbReference type="AlphaFoldDB" id="A0A918KB31"/>
<protein>
    <submittedName>
        <fullName evidence="1">Uncharacterized protein</fullName>
    </submittedName>
</protein>
<dbReference type="EMBL" id="BMXR01000006">
    <property type="protein sequence ID" value="GGX57134.1"/>
    <property type="molecule type" value="Genomic_DNA"/>
</dbReference>
<evidence type="ECO:0000313" key="2">
    <source>
        <dbReference type="Proteomes" id="UP000626148"/>
    </source>
</evidence>
<gene>
    <name evidence="1" type="ORF">GCM10007392_25810</name>
</gene>
<comment type="caution">
    <text evidence="1">The sequence shown here is derived from an EMBL/GenBank/DDBJ whole genome shotgun (WGS) entry which is preliminary data.</text>
</comment>